<evidence type="ECO:0000256" key="1">
    <source>
        <dbReference type="ARBA" id="ARBA00007061"/>
    </source>
</evidence>
<feature type="binding site" evidence="4">
    <location>
        <position position="213"/>
    </location>
    <ligand>
        <name>CoA</name>
        <dbReference type="ChEBI" id="CHEBI:57287"/>
    </ligand>
</feature>
<keyword evidence="5" id="KW-0752">Steroid biosynthesis</keyword>
<evidence type="ECO:0000256" key="5">
    <source>
        <dbReference type="RuleBase" id="RU364071"/>
    </source>
</evidence>
<comment type="similarity">
    <text evidence="1 5">Belongs to the thiolase-like superfamily. HMG-CoA synthase family.</text>
</comment>
<feature type="active site" description="Acyl-thioester intermediate" evidence="3">
    <location>
        <position position="121"/>
    </location>
</feature>
<dbReference type="AlphaFoldDB" id="A0AAN9PXR8"/>
<feature type="active site" description="Proton donor/acceptor" evidence="3">
    <location>
        <position position="87"/>
    </location>
</feature>
<feature type="domain" description="Hydroxymethylglutaryl-coenzyme A synthase C-terminal" evidence="7">
    <location>
        <begin position="179"/>
        <end position="453"/>
    </location>
</feature>
<protein>
    <recommendedName>
        <fullName evidence="5">Hydroxymethylglutaryl-CoA synthase</fullName>
        <shortName evidence="5">HMG-CoA synthase</shortName>
        <ecNumber evidence="5">2.3.3.10</ecNumber>
    </recommendedName>
    <alternativeName>
        <fullName evidence="5">3-hydroxy-3-methylglutaryl coenzyme A synthase</fullName>
    </alternativeName>
</protein>
<dbReference type="GO" id="GO:0016126">
    <property type="term" value="P:sterol biosynthetic process"/>
    <property type="evidence" value="ECO:0007669"/>
    <property type="project" value="UniProtKB-KW"/>
</dbReference>
<evidence type="ECO:0000256" key="3">
    <source>
        <dbReference type="PIRSR" id="PIRSR610122-1"/>
    </source>
</evidence>
<gene>
    <name evidence="8" type="ORF">VNO77_33478</name>
</gene>
<evidence type="ECO:0000259" key="6">
    <source>
        <dbReference type="Pfam" id="PF01154"/>
    </source>
</evidence>
<dbReference type="Gene3D" id="3.40.47.10">
    <property type="match status" value="1"/>
</dbReference>
<keyword evidence="5" id="KW-0444">Lipid biosynthesis</keyword>
<comment type="caution">
    <text evidence="8">The sequence shown here is derived from an EMBL/GenBank/DDBJ whole genome shotgun (WGS) entry which is preliminary data.</text>
</comment>
<comment type="catalytic activity">
    <reaction evidence="5">
        <text>acetoacetyl-CoA + acetyl-CoA + H2O = (3S)-3-hydroxy-3-methylglutaryl-CoA + CoA + H(+)</text>
        <dbReference type="Rhea" id="RHEA:10188"/>
        <dbReference type="ChEBI" id="CHEBI:15377"/>
        <dbReference type="ChEBI" id="CHEBI:15378"/>
        <dbReference type="ChEBI" id="CHEBI:43074"/>
        <dbReference type="ChEBI" id="CHEBI:57286"/>
        <dbReference type="ChEBI" id="CHEBI:57287"/>
        <dbReference type="ChEBI" id="CHEBI:57288"/>
        <dbReference type="EC" id="2.3.3.10"/>
    </reaction>
</comment>
<evidence type="ECO:0000256" key="4">
    <source>
        <dbReference type="PIRSR" id="PIRSR610122-2"/>
    </source>
</evidence>
<evidence type="ECO:0000313" key="8">
    <source>
        <dbReference type="EMBL" id="KAK7314946.1"/>
    </source>
</evidence>
<dbReference type="SUPFAM" id="SSF53901">
    <property type="entry name" value="Thiolase-like"/>
    <property type="match status" value="2"/>
</dbReference>
<comment type="function">
    <text evidence="5">Catalyzes the condensation of acetyl-CoA with acetoacetyl-CoA to form HMG-CoA.</text>
</comment>
<dbReference type="GO" id="GO:0004421">
    <property type="term" value="F:hydroxymethylglutaryl-CoA synthase activity"/>
    <property type="evidence" value="ECO:0007669"/>
    <property type="project" value="UniProtKB-EC"/>
</dbReference>
<dbReference type="EC" id="2.3.3.10" evidence="5"/>
<accession>A0AAN9PXR8</accession>
<keyword evidence="2 5" id="KW-0808">Transferase</keyword>
<dbReference type="InterPro" id="IPR000590">
    <property type="entry name" value="HMG_CoA_synt_AS"/>
</dbReference>
<feature type="binding site" evidence="4">
    <location>
        <position position="260"/>
    </location>
    <ligand>
        <name>CoA</name>
        <dbReference type="ChEBI" id="CHEBI:57287"/>
    </ligand>
</feature>
<dbReference type="InterPro" id="IPR013746">
    <property type="entry name" value="HMG_CoA_synt_C_dom"/>
</dbReference>
<feature type="binding site" evidence="4">
    <location>
        <position position="256"/>
    </location>
    <ligand>
        <name>CoA</name>
        <dbReference type="ChEBI" id="CHEBI:57287"/>
    </ligand>
</feature>
<name>A0AAN9PXR8_CANGL</name>
<evidence type="ECO:0000259" key="7">
    <source>
        <dbReference type="Pfam" id="PF08540"/>
    </source>
</evidence>
<organism evidence="8 9">
    <name type="scientific">Canavalia gladiata</name>
    <name type="common">Sword bean</name>
    <name type="synonym">Dolichos gladiatus</name>
    <dbReference type="NCBI Taxonomy" id="3824"/>
    <lineage>
        <taxon>Eukaryota</taxon>
        <taxon>Viridiplantae</taxon>
        <taxon>Streptophyta</taxon>
        <taxon>Embryophyta</taxon>
        <taxon>Tracheophyta</taxon>
        <taxon>Spermatophyta</taxon>
        <taxon>Magnoliopsida</taxon>
        <taxon>eudicotyledons</taxon>
        <taxon>Gunneridae</taxon>
        <taxon>Pentapetalae</taxon>
        <taxon>rosids</taxon>
        <taxon>fabids</taxon>
        <taxon>Fabales</taxon>
        <taxon>Fabaceae</taxon>
        <taxon>Papilionoideae</taxon>
        <taxon>50 kb inversion clade</taxon>
        <taxon>NPAAA clade</taxon>
        <taxon>indigoferoid/millettioid clade</taxon>
        <taxon>Phaseoleae</taxon>
        <taxon>Canavalia</taxon>
    </lineage>
</organism>
<keyword evidence="5" id="KW-0443">Lipid metabolism</keyword>
<dbReference type="EMBL" id="JAYMYQ010000008">
    <property type="protein sequence ID" value="KAK7314946.1"/>
    <property type="molecule type" value="Genomic_DNA"/>
</dbReference>
<feature type="domain" description="Hydroxymethylglutaryl-coenzyme A synthase N-terminal" evidence="6">
    <location>
        <begin position="5"/>
        <end position="178"/>
    </location>
</feature>
<dbReference type="InterPro" id="IPR016039">
    <property type="entry name" value="Thiolase-like"/>
</dbReference>
<dbReference type="Pfam" id="PF08540">
    <property type="entry name" value="HMG_CoA_synt_C"/>
    <property type="match status" value="1"/>
</dbReference>
<keyword evidence="9" id="KW-1185">Reference proteome</keyword>
<dbReference type="PANTHER" id="PTHR43323">
    <property type="entry name" value="3-HYDROXY-3-METHYLGLUTARYL COENZYME A SYNTHASE"/>
    <property type="match status" value="1"/>
</dbReference>
<dbReference type="InterPro" id="IPR013528">
    <property type="entry name" value="HMG_CoA_synth_N"/>
</dbReference>
<evidence type="ECO:0000256" key="2">
    <source>
        <dbReference type="ARBA" id="ARBA00022679"/>
    </source>
</evidence>
<dbReference type="InterPro" id="IPR010122">
    <property type="entry name" value="HMG_CoA_synthase_euk"/>
</dbReference>
<sequence length="458" mass="51190">MASLRPTNVGILAMDIYFPTTCINQEVLEGHDGVSKGKYTIGLGQDCMAFCTEVEDVISMSLTVVTSLLEKFKIDPKQIGRLEVGSETVIDKSKSIKTFLMQLFEESGNTDIEGVDSTNACYGGTAALFNCVNWVESNSWDGRYGLVVSTDSAVYAEGPARPTGGASAIAMLVGPDAPIAFESKLRGSHMSHAYDFYKPNLASEYPVVDGKLSQTCYLMALDSCYRLFCDKFKKLEGRPFSMSDSDYFVFHSPYNKLVQKSFSRLYFNDFQRNPSFVDEAARKTLAPYASLSGDESYQSRDLEKASQQAAKHLYDVKVQPSTLIPKQVGNMYTASLYAAFASLLHNKHSLLVGKRVVMFSYGSGLTATMFSFHLQEGQHPFNLSNIVTVMNVSDKLKQRVEFPPEKFVETMKIMEHRYGAKDFVTSKDCSYLQQGTFYLTKVDSMYRRHYTKKGTMNT</sequence>
<comment type="pathway">
    <text evidence="5">Metabolic intermediate biosynthesis; (R)-mevalonate biosynthesis; (R)-mevalonate from acetyl-CoA: step 2/3.</text>
</comment>
<evidence type="ECO:0000313" key="9">
    <source>
        <dbReference type="Proteomes" id="UP001367508"/>
    </source>
</evidence>
<keyword evidence="5" id="KW-0753">Steroid metabolism</keyword>
<dbReference type="NCBIfam" id="TIGR01833">
    <property type="entry name" value="HMG-CoA-S_euk"/>
    <property type="match status" value="1"/>
</dbReference>
<keyword evidence="5" id="KW-1207">Sterol metabolism</keyword>
<dbReference type="Proteomes" id="UP001367508">
    <property type="component" value="Unassembled WGS sequence"/>
</dbReference>
<proteinExistence type="inferred from homology"/>
<feature type="active site" description="Proton donor/acceptor" evidence="3">
    <location>
        <position position="251"/>
    </location>
</feature>
<dbReference type="PROSITE" id="PS01226">
    <property type="entry name" value="HMG_COA_SYNTHASE"/>
    <property type="match status" value="1"/>
</dbReference>
<dbReference type="PANTHER" id="PTHR43323:SF21">
    <property type="entry name" value="HYDROXYMETHYLGLUTARYL-COA SYNTHASE"/>
    <property type="match status" value="1"/>
</dbReference>
<dbReference type="FunFam" id="3.40.47.10:FF:000008">
    <property type="entry name" value="3-hydroxy-3-methylglutaryl coenzyme A synthase"/>
    <property type="match status" value="1"/>
</dbReference>
<dbReference type="GO" id="GO:0010142">
    <property type="term" value="P:farnesyl diphosphate biosynthetic process, mevalonate pathway"/>
    <property type="evidence" value="ECO:0007669"/>
    <property type="project" value="InterPro"/>
</dbReference>
<dbReference type="Pfam" id="PF01154">
    <property type="entry name" value="HMG_CoA_synt_N"/>
    <property type="match status" value="1"/>
</dbReference>
<dbReference type="CDD" id="cd00827">
    <property type="entry name" value="init_cond_enzymes"/>
    <property type="match status" value="1"/>
</dbReference>
<dbReference type="GO" id="GO:0006084">
    <property type="term" value="P:acetyl-CoA metabolic process"/>
    <property type="evidence" value="ECO:0007669"/>
    <property type="project" value="InterPro"/>
</dbReference>
<keyword evidence="5" id="KW-0756">Sterol biosynthesis</keyword>
<reference evidence="8 9" key="1">
    <citation type="submission" date="2024-01" db="EMBL/GenBank/DDBJ databases">
        <title>The genomes of 5 underutilized Papilionoideae crops provide insights into root nodulation and disease resistanc.</title>
        <authorList>
            <person name="Jiang F."/>
        </authorList>
    </citation>
    <scope>NUCLEOTIDE SEQUENCE [LARGE SCALE GENOMIC DNA]</scope>
    <source>
        <strain evidence="8">LVBAO_FW01</strain>
        <tissue evidence="8">Leaves</tissue>
    </source>
</reference>